<dbReference type="EMBL" id="JACHBF010000027">
    <property type="protein sequence ID" value="MBB6495314.1"/>
    <property type="molecule type" value="Genomic_DNA"/>
</dbReference>
<comment type="caution">
    <text evidence="1">The sequence shown here is derived from an EMBL/GenBank/DDBJ whole genome shotgun (WGS) entry which is preliminary data.</text>
</comment>
<evidence type="ECO:0000313" key="1">
    <source>
        <dbReference type="EMBL" id="MBB6495314.1"/>
    </source>
</evidence>
<reference evidence="1 2" key="1">
    <citation type="submission" date="2020-08" db="EMBL/GenBank/DDBJ databases">
        <title>Genomic Encyclopedia of Type Strains, Phase IV (KMG-V): Genome sequencing to study the core and pangenomes of soil and plant-associated prokaryotes.</title>
        <authorList>
            <person name="Whitman W."/>
        </authorList>
    </citation>
    <scope>NUCLEOTIDE SEQUENCE [LARGE SCALE GENOMIC DNA]</scope>
    <source>
        <strain evidence="1 2">SEMIA 4059</strain>
    </source>
</reference>
<accession>A0ABR6R7Z8</accession>
<gene>
    <name evidence="1" type="ORF">GGD45_005778</name>
</gene>
<organism evidence="1 2">
    <name type="scientific">Rhizobium tropici</name>
    <dbReference type="NCBI Taxonomy" id="398"/>
    <lineage>
        <taxon>Bacteria</taxon>
        <taxon>Pseudomonadati</taxon>
        <taxon>Pseudomonadota</taxon>
        <taxon>Alphaproteobacteria</taxon>
        <taxon>Hyphomicrobiales</taxon>
        <taxon>Rhizobiaceae</taxon>
        <taxon>Rhizobium/Agrobacterium group</taxon>
        <taxon>Rhizobium</taxon>
    </lineage>
</organism>
<sequence>MESFTPRKASGQRRAYVVLPINKLGPQTLTAVRVLIVRDP</sequence>
<protein>
    <submittedName>
        <fullName evidence="1">Uncharacterized protein</fullName>
    </submittedName>
</protein>
<proteinExistence type="predicted"/>
<name>A0ABR6R7Z8_RHITR</name>
<keyword evidence="2" id="KW-1185">Reference proteome</keyword>
<dbReference type="Proteomes" id="UP000526625">
    <property type="component" value="Unassembled WGS sequence"/>
</dbReference>
<evidence type="ECO:0000313" key="2">
    <source>
        <dbReference type="Proteomes" id="UP000526625"/>
    </source>
</evidence>